<accession>A0A1M7YUV5</accession>
<keyword evidence="2" id="KW-1185">Reference proteome</keyword>
<gene>
    <name evidence="1" type="ORF">VQ7734_02110</name>
</gene>
<proteinExistence type="predicted"/>
<dbReference type="Proteomes" id="UP000184600">
    <property type="component" value="Unassembled WGS sequence"/>
</dbReference>
<dbReference type="EMBL" id="FRFG01000024">
    <property type="protein sequence ID" value="SHO56341.1"/>
    <property type="molecule type" value="Genomic_DNA"/>
</dbReference>
<dbReference type="Gene3D" id="1.10.10.10">
    <property type="entry name" value="Winged helix-like DNA-binding domain superfamily/Winged helix DNA-binding domain"/>
    <property type="match status" value="1"/>
</dbReference>
<name>A0A1M7YUV5_9VIBR</name>
<reference evidence="2" key="1">
    <citation type="submission" date="2016-12" db="EMBL/GenBank/DDBJ databases">
        <authorList>
            <person name="Rodrigo-Torres L."/>
            <person name="Arahal R.D."/>
            <person name="Lucena T."/>
        </authorList>
    </citation>
    <scope>NUCLEOTIDE SEQUENCE [LARGE SCALE GENOMIC DNA]</scope>
</reference>
<dbReference type="InterPro" id="IPR036388">
    <property type="entry name" value="WH-like_DNA-bd_sf"/>
</dbReference>
<protein>
    <submittedName>
        <fullName evidence="1">Uncharacterized protein</fullName>
    </submittedName>
</protein>
<evidence type="ECO:0000313" key="1">
    <source>
        <dbReference type="EMBL" id="SHO56341.1"/>
    </source>
</evidence>
<dbReference type="STRING" id="1117707.VQ7734_02110"/>
<dbReference type="SUPFAM" id="SSF46785">
    <property type="entry name" value="Winged helix' DNA-binding domain"/>
    <property type="match status" value="1"/>
</dbReference>
<sequence length="100" mass="11613">MLIALSKSARGLSVYSLFQRSGVGFSVFSNVLSSLLSEQLIKEKREDFYTITPKGFTFILMENSQLDRQEWKNVPENFLCSKLDSKFYVPSKRLFKRKAF</sequence>
<evidence type="ECO:0000313" key="2">
    <source>
        <dbReference type="Proteomes" id="UP000184600"/>
    </source>
</evidence>
<dbReference type="InterPro" id="IPR036390">
    <property type="entry name" value="WH_DNA-bd_sf"/>
</dbReference>
<dbReference type="AlphaFoldDB" id="A0A1M7YUV5"/>
<organism evidence="1 2">
    <name type="scientific">Vibrio quintilis</name>
    <dbReference type="NCBI Taxonomy" id="1117707"/>
    <lineage>
        <taxon>Bacteria</taxon>
        <taxon>Pseudomonadati</taxon>
        <taxon>Pseudomonadota</taxon>
        <taxon>Gammaproteobacteria</taxon>
        <taxon>Vibrionales</taxon>
        <taxon>Vibrionaceae</taxon>
        <taxon>Vibrio</taxon>
    </lineage>
</organism>